<comment type="caution">
    <text evidence="2">The sequence shown here is derived from an EMBL/GenBank/DDBJ whole genome shotgun (WGS) entry which is preliminary data.</text>
</comment>
<dbReference type="Gene3D" id="3.40.50.720">
    <property type="entry name" value="NAD(P)-binding Rossmann-like Domain"/>
    <property type="match status" value="1"/>
</dbReference>
<dbReference type="SUPFAM" id="SSF51735">
    <property type="entry name" value="NAD(P)-binding Rossmann-fold domains"/>
    <property type="match status" value="1"/>
</dbReference>
<organism evidence="2 3">
    <name type="scientific">Aciditerrimonas ferrireducens</name>
    <dbReference type="NCBI Taxonomy" id="667306"/>
    <lineage>
        <taxon>Bacteria</taxon>
        <taxon>Bacillati</taxon>
        <taxon>Actinomycetota</taxon>
        <taxon>Acidimicrobiia</taxon>
        <taxon>Acidimicrobiales</taxon>
        <taxon>Acidimicrobiaceae</taxon>
        <taxon>Aciditerrimonas</taxon>
    </lineage>
</organism>
<dbReference type="EMBL" id="JBHLYQ010000209">
    <property type="protein sequence ID" value="MFC0082987.1"/>
    <property type="molecule type" value="Genomic_DNA"/>
</dbReference>
<dbReference type="InterPro" id="IPR036291">
    <property type="entry name" value="NAD(P)-bd_dom_sf"/>
</dbReference>
<name>A0ABV6C5L7_9ACTN</name>
<keyword evidence="3" id="KW-1185">Reference proteome</keyword>
<protein>
    <submittedName>
        <fullName evidence="2">GDP-mannose 4,6-dehydratase</fullName>
        <ecNumber evidence="2">4.2.1.47</ecNumber>
    </submittedName>
</protein>
<proteinExistence type="predicted"/>
<keyword evidence="2" id="KW-0456">Lyase</keyword>
<dbReference type="RefSeq" id="WP_377790708.1">
    <property type="nucleotide sequence ID" value="NZ_JBHLYQ010000209.1"/>
</dbReference>
<feature type="domain" description="NAD(P)-binding" evidence="1">
    <location>
        <begin position="34"/>
        <end position="287"/>
    </location>
</feature>
<sequence>MRAVVTGAGGFVGRWLVRHLEEAGDQVVAFDRDLDVTDGGALRQVLADLTPEAVYHLAAQSHVGRSWEEPVEVLRVNCLGTASVLDACRRLASPPRVLVVSSGEVYGAVPAERQPIEEDEPLRPLTPYAASKAAAEAVALQAHRGYGLPVVVARPFNHVGPGQSTAFVVPALAARIVTARARGERTVAVGNLEARRDMTDVRDVVRAYRLLVRRGEPGAVYNVCRGEARTVAEVAERLVALAGADVVLEVDPALVRPVEVPALVGDPSRLVAATGWQPRYELDETLQAVLAEAAAEAPTP</sequence>
<gene>
    <name evidence="2" type="ORF">ACFFRE_12695</name>
</gene>
<dbReference type="GO" id="GO:0008446">
    <property type="term" value="F:GDP-mannose 4,6-dehydratase activity"/>
    <property type="evidence" value="ECO:0007669"/>
    <property type="project" value="UniProtKB-EC"/>
</dbReference>
<dbReference type="EC" id="4.2.1.47" evidence="2"/>
<evidence type="ECO:0000259" key="1">
    <source>
        <dbReference type="Pfam" id="PF16363"/>
    </source>
</evidence>
<dbReference type="PANTHER" id="PTHR43000">
    <property type="entry name" value="DTDP-D-GLUCOSE 4,6-DEHYDRATASE-RELATED"/>
    <property type="match status" value="1"/>
</dbReference>
<dbReference type="Pfam" id="PF16363">
    <property type="entry name" value="GDP_Man_Dehyd"/>
    <property type="match status" value="1"/>
</dbReference>
<reference evidence="2 3" key="1">
    <citation type="submission" date="2024-09" db="EMBL/GenBank/DDBJ databases">
        <authorList>
            <person name="Sun Q."/>
            <person name="Mori K."/>
        </authorList>
    </citation>
    <scope>NUCLEOTIDE SEQUENCE [LARGE SCALE GENOMIC DNA]</scope>
    <source>
        <strain evidence="2 3">JCM 15389</strain>
    </source>
</reference>
<accession>A0ABV6C5L7</accession>
<evidence type="ECO:0000313" key="2">
    <source>
        <dbReference type="EMBL" id="MFC0082987.1"/>
    </source>
</evidence>
<dbReference type="Gene3D" id="3.90.25.10">
    <property type="entry name" value="UDP-galactose 4-epimerase, domain 1"/>
    <property type="match status" value="1"/>
</dbReference>
<dbReference type="InterPro" id="IPR016040">
    <property type="entry name" value="NAD(P)-bd_dom"/>
</dbReference>
<evidence type="ECO:0000313" key="3">
    <source>
        <dbReference type="Proteomes" id="UP001589788"/>
    </source>
</evidence>
<dbReference type="Proteomes" id="UP001589788">
    <property type="component" value="Unassembled WGS sequence"/>
</dbReference>